<dbReference type="EMBL" id="MNUE01000035">
    <property type="protein sequence ID" value="OJD32877.1"/>
    <property type="molecule type" value="Genomic_DNA"/>
</dbReference>
<accession>A0A1J9RZJ9</accession>
<comment type="caution">
    <text evidence="2">The sequence shown here is derived from an EMBL/GenBank/DDBJ whole genome shotgun (WGS) entry which is preliminary data.</text>
</comment>
<keyword evidence="3" id="KW-1185">Reference proteome</keyword>
<keyword evidence="1" id="KW-0812">Transmembrane</keyword>
<evidence type="ECO:0000256" key="1">
    <source>
        <dbReference type="SAM" id="Phobius"/>
    </source>
</evidence>
<protein>
    <submittedName>
        <fullName evidence="2">Uncharacterized protein</fullName>
    </submittedName>
</protein>
<keyword evidence="1" id="KW-1133">Transmembrane helix</keyword>
<dbReference type="RefSeq" id="XP_020129137.1">
    <property type="nucleotide sequence ID" value="XM_020274760.1"/>
</dbReference>
<organism evidence="2 3">
    <name type="scientific">Diplodia corticola</name>
    <dbReference type="NCBI Taxonomy" id="236234"/>
    <lineage>
        <taxon>Eukaryota</taxon>
        <taxon>Fungi</taxon>
        <taxon>Dikarya</taxon>
        <taxon>Ascomycota</taxon>
        <taxon>Pezizomycotina</taxon>
        <taxon>Dothideomycetes</taxon>
        <taxon>Dothideomycetes incertae sedis</taxon>
        <taxon>Botryosphaeriales</taxon>
        <taxon>Botryosphaeriaceae</taxon>
        <taxon>Diplodia</taxon>
    </lineage>
</organism>
<evidence type="ECO:0000313" key="3">
    <source>
        <dbReference type="Proteomes" id="UP000183809"/>
    </source>
</evidence>
<dbReference type="Proteomes" id="UP000183809">
    <property type="component" value="Unassembled WGS sequence"/>
</dbReference>
<reference evidence="2 3" key="1">
    <citation type="submission" date="2016-10" db="EMBL/GenBank/DDBJ databases">
        <title>Proteomics and genomics reveal pathogen-plant mechanisms compatible with a hemibiotrophic lifestyle of Diplodia corticola.</title>
        <authorList>
            <person name="Fernandes I."/>
            <person name="De Jonge R."/>
            <person name="Van De Peer Y."/>
            <person name="Devreese B."/>
            <person name="Alves A."/>
            <person name="Esteves A.C."/>
        </authorList>
    </citation>
    <scope>NUCLEOTIDE SEQUENCE [LARGE SCALE GENOMIC DNA]</scope>
    <source>
        <strain evidence="2 3">CBS 112549</strain>
    </source>
</reference>
<keyword evidence="1" id="KW-0472">Membrane</keyword>
<proteinExistence type="predicted"/>
<dbReference type="AlphaFoldDB" id="A0A1J9RZJ9"/>
<gene>
    <name evidence="2" type="ORF">BKCO1_3500017</name>
</gene>
<name>A0A1J9RZJ9_9PEZI</name>
<evidence type="ECO:0000313" key="2">
    <source>
        <dbReference type="EMBL" id="OJD32877.1"/>
    </source>
</evidence>
<dbReference type="GeneID" id="31015021"/>
<dbReference type="OrthoDB" id="3001700at2759"/>
<feature type="transmembrane region" description="Helical" evidence="1">
    <location>
        <begin position="6"/>
        <end position="25"/>
    </location>
</feature>
<sequence length="104" mass="11116">MATATTFFSVFAGILAALTVYVYLFGIPPALKRQLEEKALSTMGENKASYLVKDQINKVPASDQKEFKDVKNGLANLAGGTVNNPLGKFAGDTADDATRPFTGR</sequence>